<evidence type="ECO:0000256" key="1">
    <source>
        <dbReference type="SAM" id="MobiDB-lite"/>
    </source>
</evidence>
<dbReference type="EMBL" id="BTRK01000002">
    <property type="protein sequence ID" value="GMR35092.1"/>
    <property type="molecule type" value="Genomic_DNA"/>
</dbReference>
<feature type="non-terminal residue" evidence="2">
    <location>
        <position position="77"/>
    </location>
</feature>
<protein>
    <submittedName>
        <fullName evidence="2">Uncharacterized protein</fullName>
    </submittedName>
</protein>
<proteinExistence type="predicted"/>
<evidence type="ECO:0000313" key="3">
    <source>
        <dbReference type="Proteomes" id="UP001328107"/>
    </source>
</evidence>
<gene>
    <name evidence="2" type="ORF">PMAYCL1PPCAC_05287</name>
</gene>
<dbReference type="Proteomes" id="UP001328107">
    <property type="component" value="Unassembled WGS sequence"/>
</dbReference>
<keyword evidence="3" id="KW-1185">Reference proteome</keyword>
<dbReference type="AlphaFoldDB" id="A0AAN4Z5W6"/>
<feature type="non-terminal residue" evidence="2">
    <location>
        <position position="1"/>
    </location>
</feature>
<name>A0AAN4Z5W6_9BILA</name>
<accession>A0AAN4Z5W6</accession>
<comment type="caution">
    <text evidence="2">The sequence shown here is derived from an EMBL/GenBank/DDBJ whole genome shotgun (WGS) entry which is preliminary data.</text>
</comment>
<feature type="region of interest" description="Disordered" evidence="1">
    <location>
        <begin position="48"/>
        <end position="67"/>
    </location>
</feature>
<evidence type="ECO:0000313" key="2">
    <source>
        <dbReference type="EMBL" id="GMR35092.1"/>
    </source>
</evidence>
<sequence length="77" mass="7756">ELVAGGDAVLGLGLLDVSLTVSHEQIPEGQHFGVEVLKLIGESVHPGGLEGSRAGKPCGGGDVSGDGERLRDLLAVN</sequence>
<reference evidence="3" key="1">
    <citation type="submission" date="2022-10" db="EMBL/GenBank/DDBJ databases">
        <title>Genome assembly of Pristionchus species.</title>
        <authorList>
            <person name="Yoshida K."/>
            <person name="Sommer R.J."/>
        </authorList>
    </citation>
    <scope>NUCLEOTIDE SEQUENCE [LARGE SCALE GENOMIC DNA]</scope>
    <source>
        <strain evidence="3">RS5460</strain>
    </source>
</reference>
<organism evidence="2 3">
    <name type="scientific">Pristionchus mayeri</name>
    <dbReference type="NCBI Taxonomy" id="1317129"/>
    <lineage>
        <taxon>Eukaryota</taxon>
        <taxon>Metazoa</taxon>
        <taxon>Ecdysozoa</taxon>
        <taxon>Nematoda</taxon>
        <taxon>Chromadorea</taxon>
        <taxon>Rhabditida</taxon>
        <taxon>Rhabditina</taxon>
        <taxon>Diplogasteromorpha</taxon>
        <taxon>Diplogasteroidea</taxon>
        <taxon>Neodiplogasteridae</taxon>
        <taxon>Pristionchus</taxon>
    </lineage>
</organism>